<dbReference type="SMART" id="SM00363">
    <property type="entry name" value="S4"/>
    <property type="match status" value="1"/>
</dbReference>
<dbReference type="PANTHER" id="PTHR21600:SF87">
    <property type="entry name" value="RNA PSEUDOURIDYLATE SYNTHASE DOMAIN-CONTAINING PROTEIN 1"/>
    <property type="match status" value="1"/>
</dbReference>
<dbReference type="GeneID" id="105055137"/>
<dbReference type="InterPro" id="IPR020103">
    <property type="entry name" value="PsdUridine_synth_cat_dom_sf"/>
</dbReference>
<accession>A0A6I9S0L4</accession>
<dbReference type="CDD" id="cd00165">
    <property type="entry name" value="S4"/>
    <property type="match status" value="1"/>
</dbReference>
<dbReference type="CDD" id="cd02869">
    <property type="entry name" value="PseudoU_synth_RluA_like"/>
    <property type="match status" value="1"/>
</dbReference>
<dbReference type="GO" id="GO:0009982">
    <property type="term" value="F:pseudouridine synthase activity"/>
    <property type="evidence" value="ECO:0007669"/>
    <property type="project" value="InterPro"/>
</dbReference>
<dbReference type="Pfam" id="PF01479">
    <property type="entry name" value="S4"/>
    <property type="match status" value="1"/>
</dbReference>
<evidence type="ECO:0000256" key="1">
    <source>
        <dbReference type="ARBA" id="ARBA00000073"/>
    </source>
</evidence>
<dbReference type="SUPFAM" id="SSF55120">
    <property type="entry name" value="Pseudouridine synthase"/>
    <property type="match status" value="1"/>
</dbReference>
<comment type="catalytic activity">
    <reaction evidence="1">
        <text>a uridine in RNA = a pseudouridine in RNA</text>
        <dbReference type="Rhea" id="RHEA:48348"/>
        <dbReference type="Rhea" id="RHEA-COMP:12068"/>
        <dbReference type="Rhea" id="RHEA-COMP:12069"/>
        <dbReference type="ChEBI" id="CHEBI:65314"/>
        <dbReference type="ChEBI" id="CHEBI:65315"/>
    </reaction>
</comment>
<dbReference type="InterPro" id="IPR006145">
    <property type="entry name" value="PsdUridine_synth_RsuA/RluA"/>
</dbReference>
<dbReference type="Gene3D" id="3.10.290.10">
    <property type="entry name" value="RNA-binding S4 domain"/>
    <property type="match status" value="1"/>
</dbReference>
<dbReference type="RefSeq" id="XP_010935174.1">
    <property type="nucleotide sequence ID" value="XM_010936872.3"/>
</dbReference>
<dbReference type="OrthoDB" id="418349at2759"/>
<evidence type="ECO:0000259" key="6">
    <source>
        <dbReference type="SMART" id="SM00363"/>
    </source>
</evidence>
<dbReference type="PROSITE" id="PS50889">
    <property type="entry name" value="S4"/>
    <property type="match status" value="1"/>
</dbReference>
<dbReference type="Proteomes" id="UP000504607">
    <property type="component" value="Chromosome 12"/>
</dbReference>
<evidence type="ECO:0000256" key="5">
    <source>
        <dbReference type="SAM" id="MobiDB-lite"/>
    </source>
</evidence>
<dbReference type="FunCoup" id="A0A6I9S0L4">
    <property type="interactions" value="301"/>
</dbReference>
<evidence type="ECO:0000256" key="2">
    <source>
        <dbReference type="ARBA" id="ARBA00010876"/>
    </source>
</evidence>
<keyword evidence="7" id="KW-1185">Reference proteome</keyword>
<reference evidence="8" key="1">
    <citation type="submission" date="2025-08" db="UniProtKB">
        <authorList>
            <consortium name="RefSeq"/>
        </authorList>
    </citation>
    <scope>IDENTIFICATION</scope>
</reference>
<evidence type="ECO:0000313" key="7">
    <source>
        <dbReference type="Proteomes" id="UP000504607"/>
    </source>
</evidence>
<evidence type="ECO:0000313" key="8">
    <source>
        <dbReference type="RefSeq" id="XP_010935174.1"/>
    </source>
</evidence>
<comment type="similarity">
    <text evidence="2">Belongs to the pseudouridine synthase RluA family.</text>
</comment>
<evidence type="ECO:0000256" key="3">
    <source>
        <dbReference type="ARBA" id="ARBA00023235"/>
    </source>
</evidence>
<dbReference type="InParanoid" id="A0A6I9S0L4"/>
<dbReference type="PANTHER" id="PTHR21600">
    <property type="entry name" value="MITOCHONDRIAL RNA PSEUDOURIDINE SYNTHASE"/>
    <property type="match status" value="1"/>
</dbReference>
<dbReference type="Gene3D" id="3.30.2350.10">
    <property type="entry name" value="Pseudouridine synthase"/>
    <property type="match status" value="1"/>
</dbReference>
<feature type="domain" description="RNA-binding S4" evidence="6">
    <location>
        <begin position="89"/>
        <end position="154"/>
    </location>
</feature>
<sequence length="449" mass="49606">MNRRLLFYRRERMVSLSLPAAGSSSQLSFSLDLLRRDPRDRVSKALCSSTSTSSRDSNPEPFQRQQRVITGNHAGLRLEERVEIGAEKTRLDSWISSRIETVSRARIQSSIRSGLVTVNGRTVDKVSHIIKGGDMVSCTVSELQPLRAEAEDIPLDIVYEDAHVLVVNKPAHMVVHPAPGNANGTLVNAILHHCRLPTIACVNKSKISESEDCSESSDSEMDNYYFDQSSVEGISSENSEALVRPGIVHRLDKGTSGLLVVAKDEHSHAHLAEQFKLHTIHRVYISLTCGVPNPSSGRIEIPIARDSNNRIRMAAVLGTSNSRHARYAASRYKVIELLGRGGSALVEWRLETGRTHQIRAHAKYMGIPLLGDEVYGGTKSMALSLLRPRTSSSHHGHLSQILSKLQRPCLHASSLGFKHPHTGEYLRFSCPPPDDFAEVLDQLQSICPC</sequence>
<evidence type="ECO:0000256" key="4">
    <source>
        <dbReference type="PROSITE-ProRule" id="PRU00182"/>
    </source>
</evidence>
<dbReference type="SUPFAM" id="SSF55174">
    <property type="entry name" value="Alpha-L RNA-binding motif"/>
    <property type="match status" value="1"/>
</dbReference>
<dbReference type="Pfam" id="PF00849">
    <property type="entry name" value="PseudoU_synth_2"/>
    <property type="match status" value="1"/>
</dbReference>
<dbReference type="InterPro" id="IPR036986">
    <property type="entry name" value="S4_RNA-bd_sf"/>
</dbReference>
<dbReference type="PROSITE" id="PS01129">
    <property type="entry name" value="PSI_RLU"/>
    <property type="match status" value="1"/>
</dbReference>
<keyword evidence="4" id="KW-0694">RNA-binding</keyword>
<protein>
    <submittedName>
        <fullName evidence="8">RNA pseudouridine synthase 2, chloroplastic isoform X1</fullName>
    </submittedName>
</protein>
<organism evidence="7 8">
    <name type="scientific">Elaeis guineensis var. tenera</name>
    <name type="common">Oil palm</name>
    <dbReference type="NCBI Taxonomy" id="51953"/>
    <lineage>
        <taxon>Eukaryota</taxon>
        <taxon>Viridiplantae</taxon>
        <taxon>Streptophyta</taxon>
        <taxon>Embryophyta</taxon>
        <taxon>Tracheophyta</taxon>
        <taxon>Spermatophyta</taxon>
        <taxon>Magnoliopsida</taxon>
        <taxon>Liliopsida</taxon>
        <taxon>Arecaceae</taxon>
        <taxon>Arecoideae</taxon>
        <taxon>Cocoseae</taxon>
        <taxon>Elaeidinae</taxon>
        <taxon>Elaeis</taxon>
    </lineage>
</organism>
<dbReference type="GO" id="GO:0003723">
    <property type="term" value="F:RNA binding"/>
    <property type="evidence" value="ECO:0007669"/>
    <property type="project" value="UniProtKB-KW"/>
</dbReference>
<dbReference type="KEGG" id="egu:105055137"/>
<dbReference type="InterPro" id="IPR002942">
    <property type="entry name" value="S4_RNA-bd"/>
</dbReference>
<name>A0A6I9S0L4_ELAGV</name>
<proteinExistence type="inferred from homology"/>
<feature type="region of interest" description="Disordered" evidence="5">
    <location>
        <begin position="44"/>
        <end position="64"/>
    </location>
</feature>
<dbReference type="InterPro" id="IPR006224">
    <property type="entry name" value="PsdUridine_synth_RluA-like_CS"/>
</dbReference>
<gene>
    <name evidence="8" type="primary">LOC105055137</name>
</gene>
<dbReference type="GO" id="GO:0000455">
    <property type="term" value="P:enzyme-directed rRNA pseudouridine synthesis"/>
    <property type="evidence" value="ECO:0007669"/>
    <property type="project" value="TreeGrafter"/>
</dbReference>
<dbReference type="InterPro" id="IPR050188">
    <property type="entry name" value="RluA_PseudoU_synthase"/>
</dbReference>
<dbReference type="AlphaFoldDB" id="A0A6I9S0L4"/>
<keyword evidence="3" id="KW-0413">Isomerase</keyword>